<evidence type="ECO:0000256" key="15">
    <source>
        <dbReference type="RuleBase" id="RU364045"/>
    </source>
</evidence>
<comment type="cofactor">
    <cofactor evidence="1 15">
        <name>Mg(2+)</name>
        <dbReference type="ChEBI" id="CHEBI:18420"/>
    </cofactor>
</comment>
<dbReference type="InterPro" id="IPR006805">
    <property type="entry name" value="Anth_synth_I_N"/>
</dbReference>
<comment type="subunit">
    <text evidence="4 15">Heterotetramer consisting of two non-identical subunits: a beta subunit (TrpG) and a large alpha subunit (TrpE).</text>
</comment>
<keyword evidence="11 15" id="KW-0057">Aromatic amino acid biosynthesis</keyword>
<evidence type="ECO:0000256" key="12">
    <source>
        <dbReference type="ARBA" id="ARBA00023239"/>
    </source>
</evidence>
<organism evidence="18 19">
    <name type="scientific">Candidatus Scalindua japonica</name>
    <dbReference type="NCBI Taxonomy" id="1284222"/>
    <lineage>
        <taxon>Bacteria</taxon>
        <taxon>Pseudomonadati</taxon>
        <taxon>Planctomycetota</taxon>
        <taxon>Candidatus Brocadiia</taxon>
        <taxon>Candidatus Brocadiales</taxon>
        <taxon>Candidatus Scalinduaceae</taxon>
        <taxon>Candidatus Scalindua</taxon>
    </lineage>
</organism>
<dbReference type="GO" id="GO:0046872">
    <property type="term" value="F:metal ion binding"/>
    <property type="evidence" value="ECO:0007669"/>
    <property type="project" value="UniProtKB-KW"/>
</dbReference>
<evidence type="ECO:0000256" key="1">
    <source>
        <dbReference type="ARBA" id="ARBA00001946"/>
    </source>
</evidence>
<evidence type="ECO:0000259" key="17">
    <source>
        <dbReference type="Pfam" id="PF04715"/>
    </source>
</evidence>
<evidence type="ECO:0000313" key="19">
    <source>
        <dbReference type="Proteomes" id="UP000218542"/>
    </source>
</evidence>
<gene>
    <name evidence="15" type="primary">trpE</name>
    <name evidence="18" type="ORF">SCALIN_C27_0099</name>
</gene>
<dbReference type="Pfam" id="PF04715">
    <property type="entry name" value="Anth_synt_I_N"/>
    <property type="match status" value="1"/>
</dbReference>
<dbReference type="PANTHER" id="PTHR11236">
    <property type="entry name" value="AMINOBENZOATE/ANTHRANILATE SYNTHASE"/>
    <property type="match status" value="1"/>
</dbReference>
<protein>
    <recommendedName>
        <fullName evidence="6 15">Anthranilate synthase component 1</fullName>
        <ecNumber evidence="5 15">4.1.3.27</ecNumber>
    </recommendedName>
</protein>
<dbReference type="InterPro" id="IPR015890">
    <property type="entry name" value="Chorismate_C"/>
</dbReference>
<evidence type="ECO:0000256" key="6">
    <source>
        <dbReference type="ARBA" id="ARBA00020653"/>
    </source>
</evidence>
<evidence type="ECO:0000256" key="3">
    <source>
        <dbReference type="ARBA" id="ARBA00009562"/>
    </source>
</evidence>
<keyword evidence="19" id="KW-1185">Reference proteome</keyword>
<dbReference type="RefSeq" id="WP_230406627.1">
    <property type="nucleotide sequence ID" value="NZ_BAOS01000027.1"/>
</dbReference>
<evidence type="ECO:0000256" key="2">
    <source>
        <dbReference type="ARBA" id="ARBA00004873"/>
    </source>
</evidence>
<dbReference type="PANTHER" id="PTHR11236:SF48">
    <property type="entry name" value="ISOCHORISMATE SYNTHASE MENF"/>
    <property type="match status" value="1"/>
</dbReference>
<sequence>MLKKLKVKRNLQVMKTQYYPIFSEFKDLSKKGNVIPVYRQLFADTLTPVSAFQKVSDADYAFLLESADGGEKIARYSLIGSNPFSGFKCKGVNVEIFNNKEITRIETKDPFKVLEQQISKFFPVHINGLPDFFGGAVGYASYDSVRYIENLPDTTTDDLDLPDMYFMFYDVIIVFDHLNKTIKVVCAAYLDERDLKDVYQEAVDKIDSVIDKLRTPVMTLSDDIREKGDLNLKFSSNITKPDFLQAVETCKEYICAGDIIQAVLSQRLQTQISANPVNIYRTLRVINPSPYMFYVKMKDLELIGSSPEVMVKVEDGSINVRPIAGTRRRGRTEEEDGLLARELLSDPKELAEHIMLLDLGRNDVGSVSKYDSVSIDEKMVIEKYSHVMHITSSVRGKLRNDKNAFDGLRACLPAGTLSGAPKVRAMEIIDELEQTRRGPYGGAVGYITFSGDINTCITIRTIVLKNSKDAYIQAGAGIVADSVPEMEYQETLNKARGLLRAIEVAESI</sequence>
<reference evidence="19" key="1">
    <citation type="journal article" date="2017" name="Environ. Microbiol. Rep.">
        <title>Genetic Diversity of Marine Anaerobic Ammonium-Oxidizing Bacteria as Revealed by Genomic and Proteomic Analyses of 'Candidatus Scalindua japonica'.</title>
        <authorList>
            <person name="Oshiki M."/>
            <person name="Mizuto K."/>
            <person name="Kimura Z."/>
            <person name="Kindaichi T."/>
            <person name="Satoh H."/>
            <person name="Okabe S."/>
        </authorList>
    </citation>
    <scope>NUCLEOTIDE SEQUENCE [LARGE SCALE GENOMIC DNA]</scope>
    <source>
        <strain evidence="19">husup-a2</strain>
    </source>
</reference>
<evidence type="ECO:0000256" key="9">
    <source>
        <dbReference type="ARBA" id="ARBA00022822"/>
    </source>
</evidence>
<dbReference type="InterPro" id="IPR005801">
    <property type="entry name" value="ADC_synthase"/>
</dbReference>
<dbReference type="UniPathway" id="UPA00035">
    <property type="reaction ID" value="UER00040"/>
</dbReference>
<dbReference type="EC" id="4.1.3.27" evidence="5 15"/>
<dbReference type="GO" id="GO:0004049">
    <property type="term" value="F:anthranilate synthase activity"/>
    <property type="evidence" value="ECO:0007669"/>
    <property type="project" value="UniProtKB-EC"/>
</dbReference>
<evidence type="ECO:0000256" key="11">
    <source>
        <dbReference type="ARBA" id="ARBA00023141"/>
    </source>
</evidence>
<dbReference type="AlphaFoldDB" id="A0A286U0Q0"/>
<dbReference type="Proteomes" id="UP000218542">
    <property type="component" value="Unassembled WGS sequence"/>
</dbReference>
<dbReference type="PRINTS" id="PR00095">
    <property type="entry name" value="ANTSNTHASEI"/>
</dbReference>
<keyword evidence="9 15" id="KW-0822">Tryptophan biosynthesis</keyword>
<keyword evidence="10 15" id="KW-0460">Magnesium</keyword>
<evidence type="ECO:0000256" key="7">
    <source>
        <dbReference type="ARBA" id="ARBA00022605"/>
    </source>
</evidence>
<dbReference type="Gene3D" id="3.60.120.10">
    <property type="entry name" value="Anthranilate synthase"/>
    <property type="match status" value="1"/>
</dbReference>
<evidence type="ECO:0000256" key="10">
    <source>
        <dbReference type="ARBA" id="ARBA00022842"/>
    </source>
</evidence>
<evidence type="ECO:0000256" key="14">
    <source>
        <dbReference type="ARBA" id="ARBA00047683"/>
    </source>
</evidence>
<dbReference type="SUPFAM" id="SSF56322">
    <property type="entry name" value="ADC synthase"/>
    <property type="match status" value="1"/>
</dbReference>
<dbReference type="EMBL" id="BAOS01000027">
    <property type="protein sequence ID" value="GAX61704.1"/>
    <property type="molecule type" value="Genomic_DNA"/>
</dbReference>
<comment type="function">
    <text evidence="13 15">Part of a heterotetrameric complex that catalyzes the two-step biosynthesis of anthranilate, an intermediate in the biosynthesis of L-tryptophan. In the first step, the glutamine-binding beta subunit (TrpG) of anthranilate synthase (AS) provides the glutamine amidotransferase activity which generates ammonia as a substrate that, along with chorismate, is used in the second step, catalyzed by the large alpha subunit of AS (TrpE) to produce anthranilate. In the absence of TrpG, TrpE can synthesize anthranilate directly from chorismate and high concentrations of ammonia.</text>
</comment>
<dbReference type="InterPro" id="IPR005256">
    <property type="entry name" value="Anth_synth_I_PabB"/>
</dbReference>
<dbReference type="GO" id="GO:0000162">
    <property type="term" value="P:L-tryptophan biosynthetic process"/>
    <property type="evidence" value="ECO:0007669"/>
    <property type="project" value="UniProtKB-UniPathway"/>
</dbReference>
<comment type="caution">
    <text evidence="18">The sequence shown here is derived from an EMBL/GenBank/DDBJ whole genome shotgun (WGS) entry which is preliminary data.</text>
</comment>
<dbReference type="NCBIfam" id="TIGR00564">
    <property type="entry name" value="trpE_most"/>
    <property type="match status" value="1"/>
</dbReference>
<proteinExistence type="inferred from homology"/>
<keyword evidence="7 15" id="KW-0028">Amino-acid biosynthesis</keyword>
<evidence type="ECO:0000256" key="8">
    <source>
        <dbReference type="ARBA" id="ARBA00022723"/>
    </source>
</evidence>
<comment type="catalytic activity">
    <reaction evidence="14 15">
        <text>chorismate + L-glutamine = anthranilate + pyruvate + L-glutamate + H(+)</text>
        <dbReference type="Rhea" id="RHEA:21732"/>
        <dbReference type="ChEBI" id="CHEBI:15361"/>
        <dbReference type="ChEBI" id="CHEBI:15378"/>
        <dbReference type="ChEBI" id="CHEBI:16567"/>
        <dbReference type="ChEBI" id="CHEBI:29748"/>
        <dbReference type="ChEBI" id="CHEBI:29985"/>
        <dbReference type="ChEBI" id="CHEBI:58359"/>
        <dbReference type="EC" id="4.1.3.27"/>
    </reaction>
</comment>
<comment type="pathway">
    <text evidence="2 15">Amino-acid biosynthesis; L-tryptophan biosynthesis; L-tryptophan from chorismate: step 1/5.</text>
</comment>
<accession>A0A286U0Q0</accession>
<feature type="domain" description="Chorismate-utilising enzyme C-terminal" evidence="16">
    <location>
        <begin position="240"/>
        <end position="494"/>
    </location>
</feature>
<dbReference type="Pfam" id="PF00425">
    <property type="entry name" value="Chorismate_bind"/>
    <property type="match status" value="1"/>
</dbReference>
<evidence type="ECO:0000256" key="4">
    <source>
        <dbReference type="ARBA" id="ARBA00011575"/>
    </source>
</evidence>
<evidence type="ECO:0000313" key="18">
    <source>
        <dbReference type="EMBL" id="GAX61704.1"/>
    </source>
</evidence>
<evidence type="ECO:0000256" key="5">
    <source>
        <dbReference type="ARBA" id="ARBA00012266"/>
    </source>
</evidence>
<keyword evidence="8 15" id="KW-0479">Metal-binding</keyword>
<dbReference type="InterPro" id="IPR019999">
    <property type="entry name" value="Anth_synth_I-like"/>
</dbReference>
<comment type="similarity">
    <text evidence="3 15">Belongs to the anthranilate synthase component I family.</text>
</comment>
<keyword evidence="12 15" id="KW-0456">Lyase</keyword>
<feature type="domain" description="Anthranilate synthase component I N-terminal" evidence="17">
    <location>
        <begin position="44"/>
        <end position="182"/>
    </location>
</feature>
<evidence type="ECO:0000259" key="16">
    <source>
        <dbReference type="Pfam" id="PF00425"/>
    </source>
</evidence>
<name>A0A286U0Q0_9BACT</name>
<evidence type="ECO:0000256" key="13">
    <source>
        <dbReference type="ARBA" id="ARBA00025634"/>
    </source>
</evidence>